<dbReference type="PANTHER" id="PTHR31118:SF12">
    <property type="entry name" value="CYCLASE-LIKE PROTEIN 2"/>
    <property type="match status" value="1"/>
</dbReference>
<keyword evidence="2" id="KW-0812">Transmembrane</keyword>
<dbReference type="OrthoDB" id="7108654at2759"/>
<gene>
    <name evidence="4" type="primary">Hypp364</name>
    <name evidence="4" type="ORF">BLAG_LOCUS1207</name>
</gene>
<feature type="signal peptide" evidence="3">
    <location>
        <begin position="1"/>
        <end position="21"/>
    </location>
</feature>
<keyword evidence="2" id="KW-1133">Transmembrane helix</keyword>
<protein>
    <submittedName>
        <fullName evidence="4">Hypp364 protein</fullName>
    </submittedName>
</protein>
<evidence type="ECO:0000256" key="1">
    <source>
        <dbReference type="ARBA" id="ARBA00007865"/>
    </source>
</evidence>
<evidence type="ECO:0000313" key="5">
    <source>
        <dbReference type="Proteomes" id="UP000838412"/>
    </source>
</evidence>
<dbReference type="PROSITE" id="PS51257">
    <property type="entry name" value="PROKAR_LIPOPROTEIN"/>
    <property type="match status" value="1"/>
</dbReference>
<organism evidence="4 5">
    <name type="scientific">Branchiostoma lanceolatum</name>
    <name type="common">Common lancelet</name>
    <name type="synonym">Amphioxus lanceolatum</name>
    <dbReference type="NCBI Taxonomy" id="7740"/>
    <lineage>
        <taxon>Eukaryota</taxon>
        <taxon>Metazoa</taxon>
        <taxon>Chordata</taxon>
        <taxon>Cephalochordata</taxon>
        <taxon>Leptocardii</taxon>
        <taxon>Amphioxiformes</taxon>
        <taxon>Branchiostomatidae</taxon>
        <taxon>Branchiostoma</taxon>
    </lineage>
</organism>
<keyword evidence="3" id="KW-0732">Signal</keyword>
<comment type="similarity">
    <text evidence="1">Belongs to the Cyclase 1 superfamily.</text>
</comment>
<proteinExistence type="inferred from homology"/>
<sequence>MRGFHALTAWVICSCMHYSLGVLPGNPRIVDLTHTLVNGLVYWPGEVHYQWNMGFRGMTPGGFYLENNNFQSSEHSGTHVDAPAHMAEGKWKADQIQLERLTGPGVVVDLWEKNVTSDYLVSQQDFQDWEEKHGRIPDGCILMIHTGWAKRYWDGGQLAYMGSTNESGLSFPGLDPAAARWLADNRGMHAVGIDTCSVDSAKTEAKGSHTTLFALNIPFLENVANLDQLPATGSTIFALPIKIGGGSGAPARIIAIINGDTSAAASGPRQGLIGIGVLALVAILAFNVI</sequence>
<dbReference type="Proteomes" id="UP000838412">
    <property type="component" value="Chromosome 1"/>
</dbReference>
<evidence type="ECO:0000256" key="3">
    <source>
        <dbReference type="SAM" id="SignalP"/>
    </source>
</evidence>
<dbReference type="GO" id="GO:0019441">
    <property type="term" value="P:L-tryptophan catabolic process to kynurenine"/>
    <property type="evidence" value="ECO:0007669"/>
    <property type="project" value="InterPro"/>
</dbReference>
<dbReference type="Pfam" id="PF04199">
    <property type="entry name" value="Cyclase"/>
    <property type="match status" value="1"/>
</dbReference>
<keyword evidence="2" id="KW-0472">Membrane</keyword>
<dbReference type="AlphaFoldDB" id="A0A8J9V8X9"/>
<reference evidence="4" key="1">
    <citation type="submission" date="2022-01" db="EMBL/GenBank/DDBJ databases">
        <authorList>
            <person name="Braso-Vives M."/>
        </authorList>
    </citation>
    <scope>NUCLEOTIDE SEQUENCE</scope>
</reference>
<dbReference type="InterPro" id="IPR007325">
    <property type="entry name" value="KFase/CYL"/>
</dbReference>
<evidence type="ECO:0000313" key="4">
    <source>
        <dbReference type="EMBL" id="CAH1231085.1"/>
    </source>
</evidence>
<feature type="chain" id="PRO_5035461257" evidence="3">
    <location>
        <begin position="22"/>
        <end position="289"/>
    </location>
</feature>
<dbReference type="GO" id="GO:0004061">
    <property type="term" value="F:arylformamidase activity"/>
    <property type="evidence" value="ECO:0007669"/>
    <property type="project" value="InterPro"/>
</dbReference>
<dbReference type="InterPro" id="IPR037175">
    <property type="entry name" value="KFase_sf"/>
</dbReference>
<dbReference type="EMBL" id="OV696686">
    <property type="protein sequence ID" value="CAH1231085.1"/>
    <property type="molecule type" value="Genomic_DNA"/>
</dbReference>
<feature type="transmembrane region" description="Helical" evidence="2">
    <location>
        <begin position="271"/>
        <end position="288"/>
    </location>
</feature>
<dbReference type="Gene3D" id="3.50.30.50">
    <property type="entry name" value="Putative cyclase"/>
    <property type="match status" value="1"/>
</dbReference>
<keyword evidence="5" id="KW-1185">Reference proteome</keyword>
<name>A0A8J9V8X9_BRALA</name>
<dbReference type="SUPFAM" id="SSF102198">
    <property type="entry name" value="Putative cyclase"/>
    <property type="match status" value="1"/>
</dbReference>
<evidence type="ECO:0000256" key="2">
    <source>
        <dbReference type="SAM" id="Phobius"/>
    </source>
</evidence>
<accession>A0A8J9V8X9</accession>
<dbReference type="PANTHER" id="PTHR31118">
    <property type="entry name" value="CYCLASE-LIKE PROTEIN 2"/>
    <property type="match status" value="1"/>
</dbReference>